<organism evidence="2 3">
    <name type="scientific">Candidatus Endonucleibacter bathymodioli</name>
    <dbReference type="NCBI Taxonomy" id="539814"/>
    <lineage>
        <taxon>Bacteria</taxon>
        <taxon>Pseudomonadati</taxon>
        <taxon>Pseudomonadota</taxon>
        <taxon>Gammaproteobacteria</taxon>
        <taxon>Oceanospirillales</taxon>
        <taxon>Endozoicomonadaceae</taxon>
        <taxon>Candidatus Endonucleibacter</taxon>
    </lineage>
</organism>
<dbReference type="AlphaFoldDB" id="A0AA90SDJ8"/>
<sequence>MSEKILRLHRREREYADEISMLINTPCIINSKCIDKNGELWGDDEDPENVNSIEGDFLIYPSTIAAYMFSLFNAFDQSDFRDILAEQGGSYPQSSSKGIESRSHISLLSDDSRGGASSVDTSMGNVSILSYEQEPCCRQKAECDIVSSVLDVYFKCAKKLFSGILTTLLKYENHARHRDTKERLNYLGLNINYRGLDCSIALSPRDISAFNYDGDRFWELEPFNIWQKRLKSTQWKSKKKSEIKSIIQDYYPDCADSDSTIMEIKSMDLQELTAMVMQLNSQSVLASREQSGWVRSSQEIQQSQQNCLLNIYLKNSSLYKTKVVTPECIAMMFGDTDLLDIICGKRPCDVIDTSSRGFKLSSLFACLSTGRETKKFNALDYWAVKNDWKHPFLTHLDDEYKKTKASFNKDTLTLKELFYVLCEYINRLETDNFILTKWARNEGIWPDLAIEEEQKFRREWGQIIQSGSQQSKEDHNILMLLKGDRLLETLLDRSCRSYIDDNFEYSYDRAHTFNAGNGWDCINAESNIYERCTAHECILRLRPDVEVIDLDEAKKVSPFAWLSAHRASPGRVTKRGGNPQPIINRGSRKKKSGRALPGTLHLDIPI</sequence>
<comment type="caution">
    <text evidence="2">The sequence shown here is derived from an EMBL/GenBank/DDBJ whole genome shotgun (WGS) entry which is preliminary data.</text>
</comment>
<gene>
    <name evidence="2" type="ORF">QS748_09550</name>
</gene>
<keyword evidence="3" id="KW-1185">Reference proteome</keyword>
<proteinExistence type="predicted"/>
<dbReference type="Proteomes" id="UP001178148">
    <property type="component" value="Unassembled WGS sequence"/>
</dbReference>
<protein>
    <submittedName>
        <fullName evidence="2">Uncharacterized protein</fullName>
    </submittedName>
</protein>
<evidence type="ECO:0000256" key="1">
    <source>
        <dbReference type="SAM" id="MobiDB-lite"/>
    </source>
</evidence>
<feature type="region of interest" description="Disordered" evidence="1">
    <location>
        <begin position="570"/>
        <end position="598"/>
    </location>
</feature>
<evidence type="ECO:0000313" key="3">
    <source>
        <dbReference type="Proteomes" id="UP001178148"/>
    </source>
</evidence>
<name>A0AA90SDJ8_9GAMM</name>
<evidence type="ECO:0000313" key="2">
    <source>
        <dbReference type="EMBL" id="MDP0589407.1"/>
    </source>
</evidence>
<accession>A0AA90SDJ8</accession>
<reference evidence="2 3" key="1">
    <citation type="journal article" date="2023" name="bioRxiv">
        <title>An intranuclear bacterial parasite of deep-sea mussels expresses apoptosis inhibitors acquired from its host.</title>
        <authorList>
            <person name="Gonzalez Porras M.A."/>
            <person name="Assie A."/>
            <person name="Tietjen M."/>
            <person name="Violette M."/>
            <person name="Kleiner M."/>
            <person name="Gruber-Vodicka H."/>
            <person name="Dubilier N."/>
            <person name="Leisch N."/>
        </authorList>
    </citation>
    <scope>NUCLEOTIDE SEQUENCE [LARGE SCALE GENOMIC DNA]</scope>
    <source>
        <strain evidence="2">IAP13</strain>
    </source>
</reference>
<dbReference type="EMBL" id="JASXSV010000014">
    <property type="protein sequence ID" value="MDP0589407.1"/>
    <property type="molecule type" value="Genomic_DNA"/>
</dbReference>